<dbReference type="EMBL" id="JTDE01000466">
    <property type="protein sequence ID" value="KAF7261167.1"/>
    <property type="molecule type" value="Genomic_DNA"/>
</dbReference>
<feature type="transmembrane region" description="Helical" evidence="1">
    <location>
        <begin position="44"/>
        <end position="63"/>
    </location>
</feature>
<accession>A0A8S9ZBW8</accession>
<sequence>MLHALYTLGCFSLVAFTVQIETVNGNVVSHRLVSLDTLFSPVNELIGICFSTLGMLIPLIILIDRGFNYLVSRPTGIRALT</sequence>
<keyword evidence="3" id="KW-1185">Reference proteome</keyword>
<keyword evidence="1" id="KW-0472">Membrane</keyword>
<evidence type="ECO:0000313" key="3">
    <source>
        <dbReference type="Proteomes" id="UP000822476"/>
    </source>
</evidence>
<keyword evidence="1" id="KW-0812">Transmembrane</keyword>
<evidence type="ECO:0000313" key="2">
    <source>
        <dbReference type="EMBL" id="KAF7261167.1"/>
    </source>
</evidence>
<dbReference type="Proteomes" id="UP000822476">
    <property type="component" value="Unassembled WGS sequence"/>
</dbReference>
<organism evidence="2 3">
    <name type="scientific">Paragonimus skrjabini miyazakii</name>
    <dbReference type="NCBI Taxonomy" id="59628"/>
    <lineage>
        <taxon>Eukaryota</taxon>
        <taxon>Metazoa</taxon>
        <taxon>Spiralia</taxon>
        <taxon>Lophotrochozoa</taxon>
        <taxon>Platyhelminthes</taxon>
        <taxon>Trematoda</taxon>
        <taxon>Digenea</taxon>
        <taxon>Plagiorchiida</taxon>
        <taxon>Troglotremata</taxon>
        <taxon>Troglotrematidae</taxon>
        <taxon>Paragonimus</taxon>
    </lineage>
</organism>
<dbReference type="AlphaFoldDB" id="A0A8S9ZBW8"/>
<keyword evidence="1" id="KW-1133">Transmembrane helix</keyword>
<comment type="caution">
    <text evidence="2">The sequence shown here is derived from an EMBL/GenBank/DDBJ whole genome shotgun (WGS) entry which is preliminary data.</text>
</comment>
<evidence type="ECO:0000256" key="1">
    <source>
        <dbReference type="SAM" id="Phobius"/>
    </source>
</evidence>
<reference evidence="2" key="1">
    <citation type="submission" date="2019-07" db="EMBL/GenBank/DDBJ databases">
        <title>Annotation for the trematode Paragonimus miyazaki's.</title>
        <authorList>
            <person name="Choi Y.-J."/>
        </authorList>
    </citation>
    <scope>NUCLEOTIDE SEQUENCE</scope>
    <source>
        <strain evidence="2">Japan</strain>
    </source>
</reference>
<proteinExistence type="predicted"/>
<protein>
    <submittedName>
        <fullName evidence="2">Uncharacterized protein</fullName>
    </submittedName>
</protein>
<gene>
    <name evidence="2" type="ORF">EG68_01472</name>
</gene>
<name>A0A8S9ZBW8_9TREM</name>